<dbReference type="AlphaFoldDB" id="A0A8X7XW02"/>
<organism evidence="1 2">
    <name type="scientific">Populus tomentosa</name>
    <name type="common">Chinese white poplar</name>
    <dbReference type="NCBI Taxonomy" id="118781"/>
    <lineage>
        <taxon>Eukaryota</taxon>
        <taxon>Viridiplantae</taxon>
        <taxon>Streptophyta</taxon>
        <taxon>Embryophyta</taxon>
        <taxon>Tracheophyta</taxon>
        <taxon>Spermatophyta</taxon>
        <taxon>Magnoliopsida</taxon>
        <taxon>eudicotyledons</taxon>
        <taxon>Gunneridae</taxon>
        <taxon>Pentapetalae</taxon>
        <taxon>rosids</taxon>
        <taxon>fabids</taxon>
        <taxon>Malpighiales</taxon>
        <taxon>Salicaceae</taxon>
        <taxon>Saliceae</taxon>
        <taxon>Populus</taxon>
    </lineage>
</organism>
<dbReference type="Proteomes" id="UP000886885">
    <property type="component" value="Chromosome 18D"/>
</dbReference>
<proteinExistence type="predicted"/>
<sequence>MEMSWIEKHNSNGLFENTESAVLLGIVFRSDNGCMHLNLFKRHEKGWWLSAKVLVASMLIYHYRRGDFIVSKFSKKKGSGSLEIFVNVITDVVYASIYTFPILPICKTANVIRCWLSNGHIPKLGDGCLPAKFIPSLPSLDVHKEIKEEMMVP</sequence>
<name>A0A8X7XW02_POPTO</name>
<comment type="caution">
    <text evidence="1">The sequence shown here is derived from an EMBL/GenBank/DDBJ whole genome shotgun (WGS) entry which is preliminary data.</text>
</comment>
<evidence type="ECO:0000313" key="2">
    <source>
        <dbReference type="Proteomes" id="UP000886885"/>
    </source>
</evidence>
<dbReference type="EMBL" id="JAAWWB010000036">
    <property type="protein sequence ID" value="KAG6739601.1"/>
    <property type="molecule type" value="Genomic_DNA"/>
</dbReference>
<accession>A0A8X7XW02</accession>
<reference evidence="1" key="1">
    <citation type="journal article" date="2020" name="bioRxiv">
        <title>Hybrid origin of Populus tomentosa Carr. identified through genome sequencing and phylogenomic analysis.</title>
        <authorList>
            <person name="An X."/>
            <person name="Gao K."/>
            <person name="Chen Z."/>
            <person name="Li J."/>
            <person name="Yang X."/>
            <person name="Yang X."/>
            <person name="Zhou J."/>
            <person name="Guo T."/>
            <person name="Zhao T."/>
            <person name="Huang S."/>
            <person name="Miao D."/>
            <person name="Khan W.U."/>
            <person name="Rao P."/>
            <person name="Ye M."/>
            <person name="Lei B."/>
            <person name="Liao W."/>
            <person name="Wang J."/>
            <person name="Ji L."/>
            <person name="Li Y."/>
            <person name="Guo B."/>
            <person name="Mustafa N.S."/>
            <person name="Li S."/>
            <person name="Yun Q."/>
            <person name="Keller S.R."/>
            <person name="Mao J."/>
            <person name="Zhang R."/>
            <person name="Strauss S.H."/>
        </authorList>
    </citation>
    <scope>NUCLEOTIDE SEQUENCE</scope>
    <source>
        <strain evidence="1">GM15</strain>
        <tissue evidence="1">Leaf</tissue>
    </source>
</reference>
<evidence type="ECO:0000313" key="1">
    <source>
        <dbReference type="EMBL" id="KAG6739601.1"/>
    </source>
</evidence>
<protein>
    <submittedName>
        <fullName evidence="1">Uncharacterized protein</fullName>
    </submittedName>
</protein>
<gene>
    <name evidence="1" type="ORF">POTOM_057203</name>
</gene>
<keyword evidence="2" id="KW-1185">Reference proteome</keyword>